<evidence type="ECO:0000313" key="2">
    <source>
        <dbReference type="Proteomes" id="UP001176941"/>
    </source>
</evidence>
<reference evidence="1" key="1">
    <citation type="submission" date="2023-04" db="EMBL/GenBank/DDBJ databases">
        <authorList>
            <consortium name="ELIXIR-Norway"/>
        </authorList>
    </citation>
    <scope>NUCLEOTIDE SEQUENCE [LARGE SCALE GENOMIC DNA]</scope>
</reference>
<gene>
    <name evidence="1" type="ORF">MRATA1EN1_LOCUS28821</name>
</gene>
<accession>A0ABN9A1I0</accession>
<protein>
    <submittedName>
        <fullName evidence="1">Uncharacterized protein</fullName>
    </submittedName>
</protein>
<organism evidence="1 2">
    <name type="scientific">Rangifer tarandus platyrhynchus</name>
    <name type="common">Svalbard reindeer</name>
    <dbReference type="NCBI Taxonomy" id="3082113"/>
    <lineage>
        <taxon>Eukaryota</taxon>
        <taxon>Metazoa</taxon>
        <taxon>Chordata</taxon>
        <taxon>Craniata</taxon>
        <taxon>Vertebrata</taxon>
        <taxon>Euteleostomi</taxon>
        <taxon>Mammalia</taxon>
        <taxon>Eutheria</taxon>
        <taxon>Laurasiatheria</taxon>
        <taxon>Artiodactyla</taxon>
        <taxon>Ruminantia</taxon>
        <taxon>Pecora</taxon>
        <taxon>Cervidae</taxon>
        <taxon>Odocoileinae</taxon>
        <taxon>Rangifer</taxon>
    </lineage>
</organism>
<proteinExistence type="predicted"/>
<dbReference type="Proteomes" id="UP001176941">
    <property type="component" value="Chromosome 9"/>
</dbReference>
<name>A0ABN9A1I0_RANTA</name>
<evidence type="ECO:0000313" key="1">
    <source>
        <dbReference type="EMBL" id="CAI9179859.1"/>
    </source>
</evidence>
<sequence>MGDSGATVIVHQTRVSQPDGCAPLPPTGISSYPEERPLRVYGTATLIAGETALHQECAFHLVGHLNSQTQPSPPHLRQQGGRGTSRTSFCNVCQGYSLGNGASL</sequence>
<dbReference type="EMBL" id="OX459945">
    <property type="protein sequence ID" value="CAI9179859.1"/>
    <property type="molecule type" value="Genomic_DNA"/>
</dbReference>
<keyword evidence="2" id="KW-1185">Reference proteome</keyword>